<gene>
    <name evidence="1" type="ORF">MGAL_10B078646</name>
</gene>
<keyword evidence="2" id="KW-1185">Reference proteome</keyword>
<dbReference type="EMBL" id="UYJE01001351">
    <property type="protein sequence ID" value="VDI01395.1"/>
    <property type="molecule type" value="Genomic_DNA"/>
</dbReference>
<accession>A0A8B6CAG5</accession>
<protein>
    <submittedName>
        <fullName evidence="1">Uncharacterized protein</fullName>
    </submittedName>
</protein>
<reference evidence="1" key="1">
    <citation type="submission" date="2018-11" db="EMBL/GenBank/DDBJ databases">
        <authorList>
            <person name="Alioto T."/>
            <person name="Alioto T."/>
        </authorList>
    </citation>
    <scope>NUCLEOTIDE SEQUENCE</scope>
</reference>
<dbReference type="AlphaFoldDB" id="A0A8B6CAG5"/>
<evidence type="ECO:0000313" key="2">
    <source>
        <dbReference type="Proteomes" id="UP000596742"/>
    </source>
</evidence>
<sequence length="125" mass="14259">MDEEVNNLLTPIYYNIENPSSFSSASKLYHIVNADGKKIGYHKIKRWLNAQDNYSLQKTPRRSFRRLRVYTTGIGNLMDVDLMQVNFSLTKYKDDNNINGSLSAVEIDRLINALGIAPFLSDLSV</sequence>
<organism evidence="1 2">
    <name type="scientific">Mytilus galloprovincialis</name>
    <name type="common">Mediterranean mussel</name>
    <dbReference type="NCBI Taxonomy" id="29158"/>
    <lineage>
        <taxon>Eukaryota</taxon>
        <taxon>Metazoa</taxon>
        <taxon>Spiralia</taxon>
        <taxon>Lophotrochozoa</taxon>
        <taxon>Mollusca</taxon>
        <taxon>Bivalvia</taxon>
        <taxon>Autobranchia</taxon>
        <taxon>Pteriomorphia</taxon>
        <taxon>Mytilida</taxon>
        <taxon>Mytiloidea</taxon>
        <taxon>Mytilidae</taxon>
        <taxon>Mytilinae</taxon>
        <taxon>Mytilus</taxon>
    </lineage>
</organism>
<proteinExistence type="predicted"/>
<evidence type="ECO:0000313" key="1">
    <source>
        <dbReference type="EMBL" id="VDI01395.1"/>
    </source>
</evidence>
<name>A0A8B6CAG5_MYTGA</name>
<dbReference type="Proteomes" id="UP000596742">
    <property type="component" value="Unassembled WGS sequence"/>
</dbReference>
<dbReference type="OrthoDB" id="6408700at2759"/>
<comment type="caution">
    <text evidence="1">The sequence shown here is derived from an EMBL/GenBank/DDBJ whole genome shotgun (WGS) entry which is preliminary data.</text>
</comment>